<name>Q6NAM4_RHOPA</name>
<accession>Q6NAM4</accession>
<sequence>MTGRRFAMRRFRSICQGVSTRSVASFRNLRFSRRSAVLNKFGFSGSGEAQVQYLDGDFRVISPGTYVRCAVTGVQIPLDELKYWSVDLKEPYATPEAVLKRHYPDAFQPKS</sequence>
<evidence type="ECO:0000313" key="1">
    <source>
        <dbReference type="EMBL" id="CAE26603.1"/>
    </source>
</evidence>
<dbReference type="eggNOG" id="COG3908">
    <property type="taxonomic scope" value="Bacteria"/>
</dbReference>
<dbReference type="InterPro" id="IPR018661">
    <property type="entry name" value="DUF2093"/>
</dbReference>
<dbReference type="HOGENOM" id="CLU_2156394_0_0_5"/>
<dbReference type="EMBL" id="BX572596">
    <property type="protein sequence ID" value="CAE26603.1"/>
    <property type="molecule type" value="Genomic_DNA"/>
</dbReference>
<protein>
    <recommendedName>
        <fullName evidence="2">DUF2093 domain-containing protein</fullName>
    </recommendedName>
</protein>
<proteinExistence type="predicted"/>
<reference evidence="1" key="1">
    <citation type="journal article" date="2004" name="Nat. Biotechnol.">
        <title>Complete genome sequence of the metabolically versatile photosynthetic bacterium Rhodopseudomonas palustris.</title>
        <authorList>
            <person name="Larimer F.W."/>
            <person name="Chain P."/>
            <person name="Hauser L."/>
            <person name="Lamerdin J."/>
            <person name="Malfatti S."/>
            <person name="Do L."/>
            <person name="Land M.L."/>
            <person name="Pelletier D.A."/>
            <person name="Beatty J.T."/>
            <person name="Lang A.S."/>
            <person name="Tabita F.R."/>
            <person name="Gibson J.L."/>
            <person name="Hanson T.E."/>
            <person name="Bobst C."/>
            <person name="Torres J.L."/>
            <person name="Peres C."/>
            <person name="Harrison F.H."/>
            <person name="Gibson J."/>
            <person name="Harwood C.S."/>
        </authorList>
    </citation>
    <scope>NUCLEOTIDE SEQUENCE [LARGE SCALE GENOMIC DNA]</scope>
    <source>
        <strain evidence="1">CGA009</strain>
    </source>
</reference>
<dbReference type="AlphaFoldDB" id="Q6NAM4"/>
<evidence type="ECO:0008006" key="2">
    <source>
        <dbReference type="Google" id="ProtNLM"/>
    </source>
</evidence>
<dbReference type="STRING" id="258594.RPA1160"/>
<organism evidence="1">
    <name type="scientific">Rhodopseudomonas palustris (strain ATCC BAA-98 / CGA009)</name>
    <dbReference type="NCBI Taxonomy" id="258594"/>
    <lineage>
        <taxon>Bacteria</taxon>
        <taxon>Pseudomonadati</taxon>
        <taxon>Pseudomonadota</taxon>
        <taxon>Alphaproteobacteria</taxon>
        <taxon>Hyphomicrobiales</taxon>
        <taxon>Nitrobacteraceae</taxon>
        <taxon>Rhodopseudomonas</taxon>
    </lineage>
</organism>
<dbReference type="PhylomeDB" id="Q6NAM4"/>
<gene>
    <name evidence="1" type="ordered locus">RPA1160</name>
</gene>
<dbReference type="Pfam" id="PF09866">
    <property type="entry name" value="DUF2093"/>
    <property type="match status" value="1"/>
</dbReference>